<dbReference type="SUPFAM" id="SSF53850">
    <property type="entry name" value="Periplasmic binding protein-like II"/>
    <property type="match status" value="1"/>
</dbReference>
<evidence type="ECO:0000256" key="3">
    <source>
        <dbReference type="ARBA" id="ARBA00023136"/>
    </source>
</evidence>
<feature type="signal peptide" evidence="7">
    <location>
        <begin position="1"/>
        <end position="22"/>
    </location>
</feature>
<evidence type="ECO:0000313" key="8">
    <source>
        <dbReference type="EMBL" id="GLX66993.1"/>
    </source>
</evidence>
<accession>A0ABQ6GCK2</accession>
<feature type="chain" id="PRO_5045126560" description="ABC transporter substrate-binding protein" evidence="7">
    <location>
        <begin position="23"/>
        <end position="557"/>
    </location>
</feature>
<sequence length="557" mass="61513">MKKAYRRSQLWSVALLSISLIAAGCSNSKSNNGNTEPAAATNNPAKTEEQTDSPALADFKGLNFSWYIHYDWAVPDPWGQDPTSQWIKEQKGVNVEYVQSGGAASQKFNTMIVSGQLPDVITLDRSADLEKLVQAGQLVPISQYVDKYPSLKKWAGDKTLGMLKSSDGELYGFPNWYGGQNGNTGWAVNKEIYKALGSPKLETYEDLEAYLQKVKEAYPNVVPLETGELSGGGILQAGNLIYSGYGEGKTTFFLDSLKAYPENNQLQSVFKDPALLDSLKELNNLFNKKLITQDAFTQKSDQVQEKLKTGRVAVVGLNNIFQVQEGHAILAQTNKDNGYEVIAPLHNQGLDASKITPANYSTLGWNVSVITKHAKDPEKIFAYMDWATSEEGQQLLTFGPKGLLWDEADADGVPIPNEKAKTIAQADKDKLKIGSGNYFANSNLRQNLINLNDERYVEKVEGQFDGIAANKVLKPSSYDTTEFEGIQPMPDTDLGIIYGQVKDIMKEAYARAVFAKNSDEVTQIINKAQSDADAAGYEQVLKYMTEKWQENLKKING</sequence>
<comment type="caution">
    <text evidence="8">The sequence shown here is derived from an EMBL/GenBank/DDBJ whole genome shotgun (WGS) entry which is preliminary data.</text>
</comment>
<protein>
    <recommendedName>
        <fullName evidence="10">ABC transporter substrate-binding protein</fullName>
    </recommendedName>
</protein>
<evidence type="ECO:0000256" key="1">
    <source>
        <dbReference type="ARBA" id="ARBA00022475"/>
    </source>
</evidence>
<reference evidence="8 9" key="1">
    <citation type="submission" date="2023-03" db="EMBL/GenBank/DDBJ databases">
        <title>Draft genome sequence of the bacteria which degrade cell wall of Tricholomamatutake.</title>
        <authorList>
            <person name="Konishi Y."/>
            <person name="Fukuta Y."/>
            <person name="Shirasaka N."/>
        </authorList>
    </citation>
    <scope>NUCLEOTIDE SEQUENCE [LARGE SCALE GENOMIC DNA]</scope>
    <source>
        <strain evidence="9">mu1</strain>
    </source>
</reference>
<keyword evidence="1" id="KW-1003">Cell membrane</keyword>
<evidence type="ECO:0000313" key="9">
    <source>
        <dbReference type="Proteomes" id="UP001157114"/>
    </source>
</evidence>
<dbReference type="InterPro" id="IPR006059">
    <property type="entry name" value="SBP"/>
</dbReference>
<feature type="compositionally biased region" description="Low complexity" evidence="6">
    <location>
        <begin position="31"/>
        <end position="45"/>
    </location>
</feature>
<name>A0ABQ6GCK2_9BACL</name>
<dbReference type="RefSeq" id="WP_284237706.1">
    <property type="nucleotide sequence ID" value="NZ_BSSQ01000005.1"/>
</dbReference>
<dbReference type="PANTHER" id="PTHR43649">
    <property type="entry name" value="ARABINOSE-BINDING PROTEIN-RELATED"/>
    <property type="match status" value="1"/>
</dbReference>
<keyword evidence="5" id="KW-0449">Lipoprotein</keyword>
<evidence type="ECO:0008006" key="10">
    <source>
        <dbReference type="Google" id="ProtNLM"/>
    </source>
</evidence>
<dbReference type="PROSITE" id="PS51257">
    <property type="entry name" value="PROKAR_LIPOPROTEIN"/>
    <property type="match status" value="1"/>
</dbReference>
<evidence type="ECO:0000256" key="5">
    <source>
        <dbReference type="ARBA" id="ARBA00023288"/>
    </source>
</evidence>
<keyword evidence="9" id="KW-1185">Reference proteome</keyword>
<dbReference type="Pfam" id="PF01547">
    <property type="entry name" value="SBP_bac_1"/>
    <property type="match status" value="1"/>
</dbReference>
<feature type="region of interest" description="Disordered" evidence="6">
    <location>
        <begin position="29"/>
        <end position="53"/>
    </location>
</feature>
<dbReference type="EMBL" id="BSSQ01000005">
    <property type="protein sequence ID" value="GLX66993.1"/>
    <property type="molecule type" value="Genomic_DNA"/>
</dbReference>
<evidence type="ECO:0000256" key="6">
    <source>
        <dbReference type="SAM" id="MobiDB-lite"/>
    </source>
</evidence>
<dbReference type="InterPro" id="IPR050490">
    <property type="entry name" value="Bact_solute-bd_prot1"/>
</dbReference>
<keyword evidence="2 7" id="KW-0732">Signal</keyword>
<evidence type="ECO:0000256" key="2">
    <source>
        <dbReference type="ARBA" id="ARBA00022729"/>
    </source>
</evidence>
<proteinExistence type="predicted"/>
<evidence type="ECO:0000256" key="7">
    <source>
        <dbReference type="SAM" id="SignalP"/>
    </source>
</evidence>
<keyword evidence="4" id="KW-0564">Palmitate</keyword>
<keyword evidence="3" id="KW-0472">Membrane</keyword>
<evidence type="ECO:0000256" key="4">
    <source>
        <dbReference type="ARBA" id="ARBA00023139"/>
    </source>
</evidence>
<dbReference type="Proteomes" id="UP001157114">
    <property type="component" value="Unassembled WGS sequence"/>
</dbReference>
<dbReference type="Gene3D" id="3.40.190.10">
    <property type="entry name" value="Periplasmic binding protein-like II"/>
    <property type="match status" value="2"/>
</dbReference>
<organism evidence="8 9">
    <name type="scientific">Paenibacillus glycanilyticus</name>
    <dbReference type="NCBI Taxonomy" id="126569"/>
    <lineage>
        <taxon>Bacteria</taxon>
        <taxon>Bacillati</taxon>
        <taxon>Bacillota</taxon>
        <taxon>Bacilli</taxon>
        <taxon>Bacillales</taxon>
        <taxon>Paenibacillaceae</taxon>
        <taxon>Paenibacillus</taxon>
    </lineage>
</organism>
<gene>
    <name evidence="8" type="ORF">MU1_13370</name>
</gene>
<dbReference type="PANTHER" id="PTHR43649:SF33">
    <property type="entry name" value="POLYGALACTURONAN_RHAMNOGALACTURONAN-BINDING PROTEIN YTCQ"/>
    <property type="match status" value="1"/>
</dbReference>